<dbReference type="EMBL" id="JACHFL010000011">
    <property type="protein sequence ID" value="MBB5364598.1"/>
    <property type="molecule type" value="Genomic_DNA"/>
</dbReference>
<evidence type="ECO:0000313" key="2">
    <source>
        <dbReference type="Proteomes" id="UP000552709"/>
    </source>
</evidence>
<reference evidence="1 2" key="1">
    <citation type="submission" date="2020-08" db="EMBL/GenBank/DDBJ databases">
        <title>Genomic Encyclopedia of Type Strains, Phase IV (KMG-IV): sequencing the most valuable type-strain genomes for metagenomic binning, comparative biology and taxonomic classification.</title>
        <authorList>
            <person name="Goeker M."/>
        </authorList>
    </citation>
    <scope>NUCLEOTIDE SEQUENCE [LARGE SCALE GENOMIC DNA]</scope>
    <source>
        <strain evidence="1 2">DSM 27939</strain>
    </source>
</reference>
<dbReference type="Gene3D" id="3.30.450.40">
    <property type="match status" value="1"/>
</dbReference>
<accession>A0A7W8JXE2</accession>
<dbReference type="Proteomes" id="UP000552709">
    <property type="component" value="Unassembled WGS sequence"/>
</dbReference>
<gene>
    <name evidence="1" type="ORF">HNQ08_003711</name>
</gene>
<protein>
    <recommendedName>
        <fullName evidence="3">GAF domain-containing protein</fullName>
    </recommendedName>
</protein>
<evidence type="ECO:0008006" key="3">
    <source>
        <dbReference type="Google" id="ProtNLM"/>
    </source>
</evidence>
<sequence>MPSPYLEPFAPLAKDLQDITAALGAASTEREVIEIVLTPAVEALGAVAGIALLVDRTDQQLKIAGSQGYEGGTPTVWQEGRIEDHVLIGAILRMKEPLYFET</sequence>
<name>A0A7W8JXE2_9DEIO</name>
<dbReference type="RefSeq" id="WP_184135195.1">
    <property type="nucleotide sequence ID" value="NZ_JACHFL010000011.1"/>
</dbReference>
<organism evidence="1 2">
    <name type="scientific">Deinococcus humi</name>
    <dbReference type="NCBI Taxonomy" id="662880"/>
    <lineage>
        <taxon>Bacteria</taxon>
        <taxon>Thermotogati</taxon>
        <taxon>Deinococcota</taxon>
        <taxon>Deinococci</taxon>
        <taxon>Deinococcales</taxon>
        <taxon>Deinococcaceae</taxon>
        <taxon>Deinococcus</taxon>
    </lineage>
</organism>
<keyword evidence="2" id="KW-1185">Reference proteome</keyword>
<comment type="caution">
    <text evidence="1">The sequence shown here is derived from an EMBL/GenBank/DDBJ whole genome shotgun (WGS) entry which is preliminary data.</text>
</comment>
<evidence type="ECO:0000313" key="1">
    <source>
        <dbReference type="EMBL" id="MBB5364598.1"/>
    </source>
</evidence>
<dbReference type="AlphaFoldDB" id="A0A7W8JXE2"/>
<dbReference type="InterPro" id="IPR029016">
    <property type="entry name" value="GAF-like_dom_sf"/>
</dbReference>
<proteinExistence type="predicted"/>
<dbReference type="SUPFAM" id="SSF55781">
    <property type="entry name" value="GAF domain-like"/>
    <property type="match status" value="1"/>
</dbReference>